<dbReference type="Pfam" id="PF00583">
    <property type="entry name" value="Acetyltransf_1"/>
    <property type="match status" value="1"/>
</dbReference>
<dbReference type="EMBL" id="QTTN01000005">
    <property type="protein sequence ID" value="REE91354.1"/>
    <property type="molecule type" value="Genomic_DNA"/>
</dbReference>
<dbReference type="CDD" id="cd04301">
    <property type="entry name" value="NAT_SF"/>
    <property type="match status" value="1"/>
</dbReference>
<dbReference type="OrthoDB" id="9797989at2"/>
<sequence length="174" mass="19626">MAYLVKPSTELKEAYMTFYREWNLSGEDIVPWVVSLDPSDFDAYVRHLNEACLEEKVSEGWVPHSTYWLVDDEGKVVGAANIRHRLNQKLLESGGHIGYGVIPSERRKGYATRILEQALQETDALGIREVLVCCDDGNIGSERTIVRCGGQYESSFTEAHGNVVKRFWITRSGA</sequence>
<accession>A0A3D9SBT7</accession>
<dbReference type="PANTHER" id="PTHR39173:SF1">
    <property type="entry name" value="ACETYLTRANSFERASE"/>
    <property type="match status" value="1"/>
</dbReference>
<reference evidence="2 3" key="1">
    <citation type="submission" date="2018-08" db="EMBL/GenBank/DDBJ databases">
        <title>Genomic Encyclopedia of Type Strains, Phase III (KMG-III): the genomes of soil and plant-associated and newly described type strains.</title>
        <authorList>
            <person name="Whitman W."/>
        </authorList>
    </citation>
    <scope>NUCLEOTIDE SEQUENCE [LARGE SCALE GENOMIC DNA]</scope>
    <source>
        <strain evidence="2 3">CGMCC 1.10966</strain>
    </source>
</reference>
<keyword evidence="3" id="KW-1185">Reference proteome</keyword>
<organism evidence="2 3">
    <name type="scientific">Paenibacillus taihuensis</name>
    <dbReference type="NCBI Taxonomy" id="1156355"/>
    <lineage>
        <taxon>Bacteria</taxon>
        <taxon>Bacillati</taxon>
        <taxon>Bacillota</taxon>
        <taxon>Bacilli</taxon>
        <taxon>Bacillales</taxon>
        <taxon>Paenibacillaceae</taxon>
        <taxon>Paenibacillus</taxon>
    </lineage>
</organism>
<dbReference type="PANTHER" id="PTHR39173">
    <property type="entry name" value="ACETYLTRANSFERASE"/>
    <property type="match status" value="1"/>
</dbReference>
<evidence type="ECO:0000313" key="3">
    <source>
        <dbReference type="Proteomes" id="UP000256304"/>
    </source>
</evidence>
<feature type="domain" description="N-acetyltransferase" evidence="1">
    <location>
        <begin position="31"/>
        <end position="170"/>
    </location>
</feature>
<keyword evidence="2" id="KW-0808">Transferase</keyword>
<protein>
    <submittedName>
        <fullName evidence="2">Putative acetyltransferase</fullName>
    </submittedName>
</protein>
<dbReference type="GO" id="GO:0016747">
    <property type="term" value="F:acyltransferase activity, transferring groups other than amino-acyl groups"/>
    <property type="evidence" value="ECO:0007669"/>
    <property type="project" value="InterPro"/>
</dbReference>
<dbReference type="AlphaFoldDB" id="A0A3D9SBT7"/>
<dbReference type="Proteomes" id="UP000256304">
    <property type="component" value="Unassembled WGS sequence"/>
</dbReference>
<evidence type="ECO:0000313" key="2">
    <source>
        <dbReference type="EMBL" id="REE91354.1"/>
    </source>
</evidence>
<dbReference type="InterPro" id="IPR016181">
    <property type="entry name" value="Acyl_CoA_acyltransferase"/>
</dbReference>
<dbReference type="RefSeq" id="WP_116188113.1">
    <property type="nucleotide sequence ID" value="NZ_QTTN01000005.1"/>
</dbReference>
<name>A0A3D9SBT7_9BACL</name>
<evidence type="ECO:0000259" key="1">
    <source>
        <dbReference type="PROSITE" id="PS51186"/>
    </source>
</evidence>
<gene>
    <name evidence="2" type="ORF">A8990_10559</name>
</gene>
<dbReference type="PROSITE" id="PS51186">
    <property type="entry name" value="GNAT"/>
    <property type="match status" value="1"/>
</dbReference>
<comment type="caution">
    <text evidence="2">The sequence shown here is derived from an EMBL/GenBank/DDBJ whole genome shotgun (WGS) entry which is preliminary data.</text>
</comment>
<dbReference type="Gene3D" id="3.40.630.30">
    <property type="match status" value="1"/>
</dbReference>
<dbReference type="SUPFAM" id="SSF55729">
    <property type="entry name" value="Acyl-CoA N-acyltransferases (Nat)"/>
    <property type="match status" value="1"/>
</dbReference>
<dbReference type="InterPro" id="IPR000182">
    <property type="entry name" value="GNAT_dom"/>
</dbReference>
<proteinExistence type="predicted"/>